<dbReference type="EC" id="3.5.1.13" evidence="3"/>
<dbReference type="PANTHER" id="PTHR11895">
    <property type="entry name" value="TRANSAMIDASE"/>
    <property type="match status" value="1"/>
</dbReference>
<proteinExistence type="inferred from homology"/>
<evidence type="ECO:0000313" key="4">
    <source>
        <dbReference type="Proteomes" id="UP000277294"/>
    </source>
</evidence>
<dbReference type="GO" id="GO:0047680">
    <property type="term" value="F:aryl-acylamidase activity"/>
    <property type="evidence" value="ECO:0007669"/>
    <property type="project" value="UniProtKB-EC"/>
</dbReference>
<protein>
    <submittedName>
        <fullName evidence="3">Acylamidase</fullName>
        <ecNumber evidence="3">3.5.1.13</ecNumber>
    </submittedName>
</protein>
<dbReference type="PANTHER" id="PTHR11895:SF7">
    <property type="entry name" value="GLUTAMYL-TRNA(GLN) AMIDOTRANSFERASE SUBUNIT A, MITOCHONDRIAL"/>
    <property type="match status" value="1"/>
</dbReference>
<dbReference type="AlphaFoldDB" id="A0A3P4AZK0"/>
<comment type="similarity">
    <text evidence="1">Belongs to the amidase family.</text>
</comment>
<evidence type="ECO:0000256" key="1">
    <source>
        <dbReference type="ARBA" id="ARBA00009199"/>
    </source>
</evidence>
<dbReference type="InterPro" id="IPR000120">
    <property type="entry name" value="Amidase"/>
</dbReference>
<gene>
    <name evidence="3" type="primary">aam_1</name>
    <name evidence="3" type="ORF">PIGHUM_00305</name>
</gene>
<keyword evidence="3" id="KW-0378">Hydrolase</keyword>
<name>A0A3P4AZK0_9BURK</name>
<sequence length="473" mass="48880">MSSDPAYLEIGELTAAFAAGALSPVDVLEAQIARIEHFNADINAFTALDVERARAAAGASAARWRTGQPCGPLDGIVFAVKDNMMVAGHPFRRGSRTTPEAPVAETSPAVARCMEAGAVFLGLTTMPEFGAGPVTISPLTGITRNPWDTRMQPGGSSGGAAAAVCAGFCTFAIGSDAGGSIRIPAALTGVVGMKATGSRVPIYPPSAAGGLACIGPLARSAADAALLMNVICQPDARDASALPGDGVDYVAALSGGLEGLRIGWTTDLGFAPRVHPEIAARIAAIATEVLPGLGAAEVAPAHPGYPDPIDPYLVLLKAGYQHALRTLPADKRGLLGPALQEILDETPHVSLAEYLSAHEACQALGRRSLAFARDYDLLVTPTVAAPAFPAERSYPEDYEPYANRRAWTPFASLFNLTQQPAISIPAGLTRDGLPIGLHIVGQRGRDALVLRAAHAVQRGLGAIPRPPLRVPAA</sequence>
<evidence type="ECO:0000313" key="3">
    <source>
        <dbReference type="EMBL" id="VCU68255.1"/>
    </source>
</evidence>
<dbReference type="Proteomes" id="UP000277294">
    <property type="component" value="Unassembled WGS sequence"/>
</dbReference>
<dbReference type="RefSeq" id="WP_124077482.1">
    <property type="nucleotide sequence ID" value="NZ_UWPJ01000005.1"/>
</dbReference>
<evidence type="ECO:0000259" key="2">
    <source>
        <dbReference type="Pfam" id="PF01425"/>
    </source>
</evidence>
<dbReference type="EMBL" id="UWPJ01000005">
    <property type="protein sequence ID" value="VCU68255.1"/>
    <property type="molecule type" value="Genomic_DNA"/>
</dbReference>
<accession>A0A3P4AZK0</accession>
<dbReference type="InterPro" id="IPR023631">
    <property type="entry name" value="Amidase_dom"/>
</dbReference>
<dbReference type="OrthoDB" id="8576090at2"/>
<organism evidence="3 4">
    <name type="scientific">Pigmentiphaga humi</name>
    <dbReference type="NCBI Taxonomy" id="2478468"/>
    <lineage>
        <taxon>Bacteria</taxon>
        <taxon>Pseudomonadati</taxon>
        <taxon>Pseudomonadota</taxon>
        <taxon>Betaproteobacteria</taxon>
        <taxon>Burkholderiales</taxon>
        <taxon>Alcaligenaceae</taxon>
        <taxon>Pigmentiphaga</taxon>
    </lineage>
</organism>
<dbReference type="Pfam" id="PF01425">
    <property type="entry name" value="Amidase"/>
    <property type="match status" value="1"/>
</dbReference>
<dbReference type="SUPFAM" id="SSF75304">
    <property type="entry name" value="Amidase signature (AS) enzymes"/>
    <property type="match status" value="1"/>
</dbReference>
<keyword evidence="4" id="KW-1185">Reference proteome</keyword>
<feature type="domain" description="Amidase" evidence="2">
    <location>
        <begin position="26"/>
        <end position="450"/>
    </location>
</feature>
<dbReference type="InterPro" id="IPR036928">
    <property type="entry name" value="AS_sf"/>
</dbReference>
<reference evidence="3 4" key="1">
    <citation type="submission" date="2018-10" db="EMBL/GenBank/DDBJ databases">
        <authorList>
            <person name="Criscuolo A."/>
        </authorList>
    </citation>
    <scope>NUCLEOTIDE SEQUENCE [LARGE SCALE GENOMIC DNA]</scope>
    <source>
        <strain evidence="3">DnA1</strain>
    </source>
</reference>
<dbReference type="Gene3D" id="3.90.1300.10">
    <property type="entry name" value="Amidase signature (AS) domain"/>
    <property type="match status" value="1"/>
</dbReference>